<dbReference type="PANTHER" id="PTHR30349:SF64">
    <property type="entry name" value="PROPHAGE INTEGRASE INTD-RELATED"/>
    <property type="match status" value="1"/>
</dbReference>
<name>A0ABW2C8F6_9PSEU</name>
<keyword evidence="1" id="KW-0233">DNA recombination</keyword>
<dbReference type="PANTHER" id="PTHR30349">
    <property type="entry name" value="PHAGE INTEGRASE-RELATED"/>
    <property type="match status" value="1"/>
</dbReference>
<dbReference type="Pfam" id="PF00589">
    <property type="entry name" value="Phage_integrase"/>
    <property type="match status" value="1"/>
</dbReference>
<reference evidence="5" key="1">
    <citation type="journal article" date="2019" name="Int. J. Syst. Evol. Microbiol.">
        <title>The Global Catalogue of Microorganisms (GCM) 10K type strain sequencing project: providing services to taxonomists for standard genome sequencing and annotation.</title>
        <authorList>
            <consortium name="The Broad Institute Genomics Platform"/>
            <consortium name="The Broad Institute Genome Sequencing Center for Infectious Disease"/>
            <person name="Wu L."/>
            <person name="Ma J."/>
        </authorList>
    </citation>
    <scope>NUCLEOTIDE SEQUENCE [LARGE SCALE GENOMIC DNA]</scope>
    <source>
        <strain evidence="5">KCTC 32255</strain>
    </source>
</reference>
<protein>
    <submittedName>
        <fullName evidence="4">Tyrosine-type recombinase/integrase</fullName>
    </submittedName>
</protein>
<evidence type="ECO:0000313" key="4">
    <source>
        <dbReference type="EMBL" id="MFC6870359.1"/>
    </source>
</evidence>
<dbReference type="InterPro" id="IPR013762">
    <property type="entry name" value="Integrase-like_cat_sf"/>
</dbReference>
<proteinExistence type="predicted"/>
<feature type="domain" description="Tyr recombinase" evidence="3">
    <location>
        <begin position="25"/>
        <end position="209"/>
    </location>
</feature>
<organism evidence="4 5">
    <name type="scientific">Haloechinothrix salitolerans</name>
    <dbReference type="NCBI Taxonomy" id="926830"/>
    <lineage>
        <taxon>Bacteria</taxon>
        <taxon>Bacillati</taxon>
        <taxon>Actinomycetota</taxon>
        <taxon>Actinomycetes</taxon>
        <taxon>Pseudonocardiales</taxon>
        <taxon>Pseudonocardiaceae</taxon>
        <taxon>Haloechinothrix</taxon>
    </lineage>
</organism>
<dbReference type="PROSITE" id="PS51898">
    <property type="entry name" value="TYR_RECOMBINASE"/>
    <property type="match status" value="1"/>
</dbReference>
<evidence type="ECO:0000259" key="3">
    <source>
        <dbReference type="PROSITE" id="PS51898"/>
    </source>
</evidence>
<comment type="caution">
    <text evidence="4">The sequence shown here is derived from an EMBL/GenBank/DDBJ whole genome shotgun (WGS) entry which is preliminary data.</text>
</comment>
<dbReference type="InterPro" id="IPR011010">
    <property type="entry name" value="DNA_brk_join_enz"/>
</dbReference>
<dbReference type="Gene3D" id="1.10.443.10">
    <property type="entry name" value="Intergrase catalytic core"/>
    <property type="match status" value="1"/>
</dbReference>
<dbReference type="EMBL" id="JBHSXX010000001">
    <property type="protein sequence ID" value="MFC6870359.1"/>
    <property type="molecule type" value="Genomic_DNA"/>
</dbReference>
<evidence type="ECO:0000256" key="2">
    <source>
        <dbReference type="SAM" id="MobiDB-lite"/>
    </source>
</evidence>
<gene>
    <name evidence="4" type="ORF">ACFQGD_24785</name>
</gene>
<evidence type="ECO:0000313" key="5">
    <source>
        <dbReference type="Proteomes" id="UP001596337"/>
    </source>
</evidence>
<dbReference type="InterPro" id="IPR050090">
    <property type="entry name" value="Tyrosine_recombinase_XerCD"/>
</dbReference>
<accession>A0ABW2C8F6</accession>
<dbReference type="InterPro" id="IPR002104">
    <property type="entry name" value="Integrase_catalytic"/>
</dbReference>
<dbReference type="SUPFAM" id="SSF56349">
    <property type="entry name" value="DNA breaking-rejoining enzymes"/>
    <property type="match status" value="1"/>
</dbReference>
<keyword evidence="5" id="KW-1185">Reference proteome</keyword>
<dbReference type="RefSeq" id="WP_345395317.1">
    <property type="nucleotide sequence ID" value="NZ_BAABLA010000023.1"/>
</dbReference>
<feature type="region of interest" description="Disordered" evidence="2">
    <location>
        <begin position="1"/>
        <end position="24"/>
    </location>
</feature>
<dbReference type="Proteomes" id="UP001596337">
    <property type="component" value="Unassembled WGS sequence"/>
</dbReference>
<evidence type="ECO:0000256" key="1">
    <source>
        <dbReference type="ARBA" id="ARBA00023172"/>
    </source>
</evidence>
<sequence length="213" mass="23338">MKDTTLTDDTVATRPSPPTNKGRRFPITVLSPAEVRALIDNTPARSHSGVRMRALIGVLFGSALRIAEVLALTPADVQGREVLVQHGKGDKARTVGLDATGRDLLDRWMDRRAQLGLNGRHPIFATYSSHSFGKPLVQRDVRKALVRAADRAGITKRVHPHGLRHSLAYDLARTEPMHVVQGQLGHASLATTGRYLAHLGANDLVEAMSRRTW</sequence>